<dbReference type="Pfam" id="PF13041">
    <property type="entry name" value="PPR_2"/>
    <property type="match status" value="1"/>
</dbReference>
<protein>
    <recommendedName>
        <fullName evidence="3">PROP1-like PPR domain-containing protein</fullName>
    </recommendedName>
</protein>
<dbReference type="EMBL" id="JAMWBK010000003">
    <property type="protein sequence ID" value="KAJ8906777.1"/>
    <property type="molecule type" value="Genomic_DNA"/>
</dbReference>
<name>A0AAV8V0M0_9RHOD</name>
<organism evidence="4 5">
    <name type="scientific">Rhodosorus marinus</name>
    <dbReference type="NCBI Taxonomy" id="101924"/>
    <lineage>
        <taxon>Eukaryota</taxon>
        <taxon>Rhodophyta</taxon>
        <taxon>Stylonematophyceae</taxon>
        <taxon>Stylonematales</taxon>
        <taxon>Stylonemataceae</taxon>
        <taxon>Rhodosorus</taxon>
    </lineage>
</organism>
<evidence type="ECO:0000313" key="5">
    <source>
        <dbReference type="Proteomes" id="UP001157974"/>
    </source>
</evidence>
<keyword evidence="5" id="KW-1185">Reference proteome</keyword>
<feature type="repeat" description="PPR" evidence="2">
    <location>
        <begin position="531"/>
        <end position="565"/>
    </location>
</feature>
<evidence type="ECO:0000313" key="4">
    <source>
        <dbReference type="EMBL" id="KAJ8906777.1"/>
    </source>
</evidence>
<dbReference type="NCBIfam" id="TIGR00756">
    <property type="entry name" value="PPR"/>
    <property type="match status" value="2"/>
</dbReference>
<dbReference type="InterPro" id="IPR033443">
    <property type="entry name" value="PROP1-like_PPR_dom"/>
</dbReference>
<feature type="domain" description="PROP1-like PPR" evidence="3">
    <location>
        <begin position="424"/>
        <end position="556"/>
    </location>
</feature>
<gene>
    <name evidence="4" type="ORF">NDN08_003263</name>
</gene>
<proteinExistence type="predicted"/>
<dbReference type="Proteomes" id="UP001157974">
    <property type="component" value="Unassembled WGS sequence"/>
</dbReference>
<accession>A0AAV8V0M0</accession>
<evidence type="ECO:0000259" key="3">
    <source>
        <dbReference type="Pfam" id="PF17177"/>
    </source>
</evidence>
<reference evidence="4 5" key="1">
    <citation type="journal article" date="2023" name="Nat. Commun.">
        <title>Origin of minicircular mitochondrial genomes in red algae.</title>
        <authorList>
            <person name="Lee Y."/>
            <person name="Cho C.H."/>
            <person name="Lee Y.M."/>
            <person name="Park S.I."/>
            <person name="Yang J.H."/>
            <person name="West J.A."/>
            <person name="Bhattacharya D."/>
            <person name="Yoon H.S."/>
        </authorList>
    </citation>
    <scope>NUCLEOTIDE SEQUENCE [LARGE SCALE GENOMIC DNA]</scope>
    <source>
        <strain evidence="4 5">CCMP1338</strain>
        <tissue evidence="4">Whole cell</tissue>
    </source>
</reference>
<dbReference type="PANTHER" id="PTHR47447">
    <property type="entry name" value="OS03G0856100 PROTEIN"/>
    <property type="match status" value="1"/>
</dbReference>
<dbReference type="PROSITE" id="PS51375">
    <property type="entry name" value="PPR"/>
    <property type="match status" value="3"/>
</dbReference>
<feature type="repeat" description="PPR" evidence="2">
    <location>
        <begin position="424"/>
        <end position="461"/>
    </location>
</feature>
<comment type="caution">
    <text evidence="4">The sequence shown here is derived from an EMBL/GenBank/DDBJ whole genome shotgun (WGS) entry which is preliminary data.</text>
</comment>
<dbReference type="InterPro" id="IPR002885">
    <property type="entry name" value="PPR_rpt"/>
</dbReference>
<evidence type="ECO:0000256" key="2">
    <source>
        <dbReference type="PROSITE-ProRule" id="PRU00708"/>
    </source>
</evidence>
<dbReference type="PANTHER" id="PTHR47447:SF17">
    <property type="entry name" value="OS12G0638900 PROTEIN"/>
    <property type="match status" value="1"/>
</dbReference>
<evidence type="ECO:0000256" key="1">
    <source>
        <dbReference type="ARBA" id="ARBA00022737"/>
    </source>
</evidence>
<feature type="repeat" description="PPR" evidence="2">
    <location>
        <begin position="600"/>
        <end position="634"/>
    </location>
</feature>
<dbReference type="Gene3D" id="1.25.40.10">
    <property type="entry name" value="Tetratricopeptide repeat domain"/>
    <property type="match status" value="3"/>
</dbReference>
<keyword evidence="1" id="KW-0677">Repeat</keyword>
<sequence>MLSLIGPGGRLIVCNRAWRGCASLSTVSKAANDGRYTKGSPSIEQSRELLSKLRRTRLKIVQSLTDRRKASDPRFVAAALSAWFGSDQSPNKVELILLCERLTSEGVRLDITLLREIVKLFKGSIESLETALKINAASASEGNRAVNSLIIALVDSGRRDEAFLVAENCTYVTGFARQKLDRPDRDHDQQCRGLEKSILNHLKKGNLEAASTDLKKMDGLRQGPSDDVLADLSWAYLHRGSKLEAMQLFKRIKTPRMALLISLMSKFGAERNLPACEELFSYSKVLSFPLLDLIHVGSIAEETLMGWFDAGDGNALYSQNNPRAVDILVEVLMALGELNEARRLLDTLLNGKIPPSGRSFGRVIVKLCKANDLEGAYSVFLNMRSLQMYDPKAYVSLAGLLRRRHRMKDAFKLSDELTSIYPSSTFSYNCLLDNLLASNNPVQHRRALRVFEEMARKKIPPTDSVYAAVIKAHGKLHNKTECYRFMEEAFKCNGIGVPIASFNSLMFALGEMGDLEDAYRLVVSNSWVEPDDVSYSIVIRCLAKGGRLHEAEELLESQSTRGRGTFEHEYLALMTNYANAGDLSKVESMFRRLLARSKPSATAYNCLIKSYMQNNDFEGAENVFREMKEGPVFPSERTYLSMMKGYNEAGNYKASLEIFLEFSSNRAATMPMLEEAIFAASQSGKHFYVLKLFEDQCLVPSQRTIKPLMIAVAQFVEGKEFQNLLLEMSERESPNFLPRRISSPWTS</sequence>
<dbReference type="Pfam" id="PF01535">
    <property type="entry name" value="PPR"/>
    <property type="match status" value="2"/>
</dbReference>
<dbReference type="SUPFAM" id="SSF48452">
    <property type="entry name" value="TPR-like"/>
    <property type="match status" value="1"/>
</dbReference>
<dbReference type="AlphaFoldDB" id="A0AAV8V0M0"/>
<dbReference type="Pfam" id="PF17177">
    <property type="entry name" value="PPR_long"/>
    <property type="match status" value="1"/>
</dbReference>
<dbReference type="InterPro" id="IPR011990">
    <property type="entry name" value="TPR-like_helical_dom_sf"/>
</dbReference>